<feature type="region of interest" description="Disordered" evidence="1">
    <location>
        <begin position="56"/>
        <end position="131"/>
    </location>
</feature>
<evidence type="ECO:0000313" key="3">
    <source>
        <dbReference type="Proteomes" id="UP001209878"/>
    </source>
</evidence>
<feature type="compositionally biased region" description="Basic residues" evidence="1">
    <location>
        <begin position="71"/>
        <end position="89"/>
    </location>
</feature>
<reference evidence="2" key="1">
    <citation type="journal article" date="2023" name="Mol. Biol. Evol.">
        <title>Third-Generation Sequencing Reveals the Adaptive Role of the Epigenome in Three Deep-Sea Polychaetes.</title>
        <authorList>
            <person name="Perez M."/>
            <person name="Aroh O."/>
            <person name="Sun Y."/>
            <person name="Lan Y."/>
            <person name="Juniper S.K."/>
            <person name="Young C.R."/>
            <person name="Angers B."/>
            <person name="Qian P.Y."/>
        </authorList>
    </citation>
    <scope>NUCLEOTIDE SEQUENCE</scope>
    <source>
        <strain evidence="2">R07B-5</strain>
    </source>
</reference>
<organism evidence="2 3">
    <name type="scientific">Ridgeia piscesae</name>
    <name type="common">Tubeworm</name>
    <dbReference type="NCBI Taxonomy" id="27915"/>
    <lineage>
        <taxon>Eukaryota</taxon>
        <taxon>Metazoa</taxon>
        <taxon>Spiralia</taxon>
        <taxon>Lophotrochozoa</taxon>
        <taxon>Annelida</taxon>
        <taxon>Polychaeta</taxon>
        <taxon>Sedentaria</taxon>
        <taxon>Canalipalpata</taxon>
        <taxon>Sabellida</taxon>
        <taxon>Siboglinidae</taxon>
        <taxon>Ridgeia</taxon>
    </lineage>
</organism>
<dbReference type="AlphaFoldDB" id="A0AAD9KUS1"/>
<evidence type="ECO:0000256" key="1">
    <source>
        <dbReference type="SAM" id="MobiDB-lite"/>
    </source>
</evidence>
<gene>
    <name evidence="2" type="ORF">NP493_618g01112</name>
</gene>
<proteinExistence type="predicted"/>
<sequence>MGFANDHTNIPHPIHWRNDPVCLANDHNSTDIHKSDLAMCNTGRLRHFRCRRRRHDGGERVRSVGGARGPAVRHGRSRPLHAAHAHRVRVAVPAPPRRHRAQGPQQVPADAGGGAGPGGFREDVGRDAARR</sequence>
<name>A0AAD9KUS1_RIDPI</name>
<dbReference type="EMBL" id="JAODUO010000617">
    <property type="protein sequence ID" value="KAK2177133.1"/>
    <property type="molecule type" value="Genomic_DNA"/>
</dbReference>
<comment type="caution">
    <text evidence="2">The sequence shown here is derived from an EMBL/GenBank/DDBJ whole genome shotgun (WGS) entry which is preliminary data.</text>
</comment>
<dbReference type="Proteomes" id="UP001209878">
    <property type="component" value="Unassembled WGS sequence"/>
</dbReference>
<accession>A0AAD9KUS1</accession>
<protein>
    <submittedName>
        <fullName evidence="2">Uncharacterized protein</fullName>
    </submittedName>
</protein>
<feature type="compositionally biased region" description="Basic and acidic residues" evidence="1">
    <location>
        <begin position="120"/>
        <end position="131"/>
    </location>
</feature>
<evidence type="ECO:0000313" key="2">
    <source>
        <dbReference type="EMBL" id="KAK2177133.1"/>
    </source>
</evidence>
<keyword evidence="3" id="KW-1185">Reference proteome</keyword>